<comment type="caution">
    <text evidence="2">The sequence shown here is derived from an EMBL/GenBank/DDBJ whole genome shotgun (WGS) entry which is preliminary data.</text>
</comment>
<name>A0A4R5DD14_9BACT</name>
<evidence type="ECO:0000259" key="1">
    <source>
        <dbReference type="Pfam" id="PF00535"/>
    </source>
</evidence>
<dbReference type="GO" id="GO:0016740">
    <property type="term" value="F:transferase activity"/>
    <property type="evidence" value="ECO:0007669"/>
    <property type="project" value="UniProtKB-KW"/>
</dbReference>
<proteinExistence type="predicted"/>
<dbReference type="OrthoDB" id="9785375at2"/>
<dbReference type="EMBL" id="SMFL01000026">
    <property type="protein sequence ID" value="TDE08415.1"/>
    <property type="molecule type" value="Genomic_DNA"/>
</dbReference>
<sequence>MTLAPVLLFVYNRLDTLKQTVATLQLNVLAPESELFIFSDAAKHEKDRIVVGQIRDYIKTIDGFRRISVCEAQSNKGLAKSIINGVNQVLKEHDQVIVLEDDLLTTPNFLTFMNKSLERYKYDNKVFSISGYSFDLGEIDGEENYLLNRGWSWGWATWSNRWNTVDWLVSDYHSFAADAQARRNFARGGSDLNKMLDNQLNGKLDSWAIRWFYHQFRTGGLTLYPVKSKVYNIGFGERATHTTGSDRRYKPRIDTDLRTDFIFPDSISIHQQFQQRFQSRMGWISRVISKCETLIFYFSRWFNNYETANPQKSVVLDEATIRN</sequence>
<dbReference type="RefSeq" id="WP_131962868.1">
    <property type="nucleotide sequence ID" value="NZ_SMFL01000026.1"/>
</dbReference>
<protein>
    <submittedName>
        <fullName evidence="2">Glycosyltransferase</fullName>
    </submittedName>
</protein>
<dbReference type="SUPFAM" id="SSF53448">
    <property type="entry name" value="Nucleotide-diphospho-sugar transferases"/>
    <property type="match status" value="1"/>
</dbReference>
<evidence type="ECO:0000313" key="2">
    <source>
        <dbReference type="EMBL" id="TDE08415.1"/>
    </source>
</evidence>
<keyword evidence="3" id="KW-1185">Reference proteome</keyword>
<reference evidence="2 3" key="1">
    <citation type="submission" date="2019-03" db="EMBL/GenBank/DDBJ databases">
        <title>Dyadobacter AR-3-6 sp. nov., isolated from arctic soil.</title>
        <authorList>
            <person name="Chaudhary D.K."/>
        </authorList>
    </citation>
    <scope>NUCLEOTIDE SEQUENCE [LARGE SCALE GENOMIC DNA]</scope>
    <source>
        <strain evidence="2 3">AR-3-6</strain>
    </source>
</reference>
<keyword evidence="2" id="KW-0808">Transferase</keyword>
<evidence type="ECO:0000313" key="3">
    <source>
        <dbReference type="Proteomes" id="UP000294850"/>
    </source>
</evidence>
<organism evidence="2 3">
    <name type="scientific">Dyadobacter psychrotolerans</name>
    <dbReference type="NCBI Taxonomy" id="2541721"/>
    <lineage>
        <taxon>Bacteria</taxon>
        <taxon>Pseudomonadati</taxon>
        <taxon>Bacteroidota</taxon>
        <taxon>Cytophagia</taxon>
        <taxon>Cytophagales</taxon>
        <taxon>Spirosomataceae</taxon>
        <taxon>Dyadobacter</taxon>
    </lineage>
</organism>
<feature type="domain" description="Glycosyltransferase 2-like" evidence="1">
    <location>
        <begin position="8"/>
        <end position="152"/>
    </location>
</feature>
<dbReference type="Proteomes" id="UP000294850">
    <property type="component" value="Unassembled WGS sequence"/>
</dbReference>
<accession>A0A4R5DD14</accession>
<dbReference type="InterPro" id="IPR029044">
    <property type="entry name" value="Nucleotide-diphossugar_trans"/>
</dbReference>
<dbReference type="InterPro" id="IPR001173">
    <property type="entry name" value="Glyco_trans_2-like"/>
</dbReference>
<gene>
    <name evidence="2" type="ORF">E0F88_32680</name>
</gene>
<dbReference type="Gene3D" id="3.90.550.10">
    <property type="entry name" value="Spore Coat Polysaccharide Biosynthesis Protein SpsA, Chain A"/>
    <property type="match status" value="1"/>
</dbReference>
<dbReference type="AlphaFoldDB" id="A0A4R5DD14"/>
<dbReference type="Pfam" id="PF00535">
    <property type="entry name" value="Glycos_transf_2"/>
    <property type="match status" value="1"/>
</dbReference>